<dbReference type="InterPro" id="IPR050595">
    <property type="entry name" value="Bact_response_regulator"/>
</dbReference>
<dbReference type="PANTHER" id="PTHR44591:SF3">
    <property type="entry name" value="RESPONSE REGULATORY DOMAIN-CONTAINING PROTEIN"/>
    <property type="match status" value="1"/>
</dbReference>
<evidence type="ECO:0000313" key="3">
    <source>
        <dbReference type="EMBL" id="VAX20840.1"/>
    </source>
</evidence>
<gene>
    <name evidence="3" type="ORF">MNBD_NITROSPINAE01-1031</name>
</gene>
<dbReference type="Pfam" id="PF00072">
    <property type="entry name" value="Response_reg"/>
    <property type="match status" value="1"/>
</dbReference>
<dbReference type="PROSITE" id="PS50110">
    <property type="entry name" value="RESPONSE_REGULATORY"/>
    <property type="match status" value="1"/>
</dbReference>
<dbReference type="InterPro" id="IPR011006">
    <property type="entry name" value="CheY-like_superfamily"/>
</dbReference>
<dbReference type="CDD" id="cd00156">
    <property type="entry name" value="REC"/>
    <property type="match status" value="1"/>
</dbReference>
<dbReference type="GO" id="GO:0000160">
    <property type="term" value="P:phosphorelay signal transduction system"/>
    <property type="evidence" value="ECO:0007669"/>
    <property type="project" value="InterPro"/>
</dbReference>
<dbReference type="InterPro" id="IPR001789">
    <property type="entry name" value="Sig_transdc_resp-reg_receiver"/>
</dbReference>
<dbReference type="SUPFAM" id="SSF52172">
    <property type="entry name" value="CheY-like"/>
    <property type="match status" value="1"/>
</dbReference>
<dbReference type="SMART" id="SM00448">
    <property type="entry name" value="REC"/>
    <property type="match status" value="1"/>
</dbReference>
<dbReference type="Gene3D" id="3.40.50.2300">
    <property type="match status" value="1"/>
</dbReference>
<evidence type="ECO:0000256" key="1">
    <source>
        <dbReference type="ARBA" id="ARBA00022553"/>
    </source>
</evidence>
<keyword evidence="1" id="KW-0597">Phosphoprotein</keyword>
<proteinExistence type="predicted"/>
<dbReference type="EMBL" id="UOGC01000111">
    <property type="protein sequence ID" value="VAX20840.1"/>
    <property type="molecule type" value="Genomic_DNA"/>
</dbReference>
<protein>
    <recommendedName>
        <fullName evidence="2">Response regulatory domain-containing protein</fullName>
    </recommendedName>
</protein>
<evidence type="ECO:0000259" key="2">
    <source>
        <dbReference type="PROSITE" id="PS50110"/>
    </source>
</evidence>
<feature type="domain" description="Response regulatory" evidence="2">
    <location>
        <begin position="4"/>
        <end position="118"/>
    </location>
</feature>
<organism evidence="3">
    <name type="scientific">hydrothermal vent metagenome</name>
    <dbReference type="NCBI Taxonomy" id="652676"/>
    <lineage>
        <taxon>unclassified sequences</taxon>
        <taxon>metagenomes</taxon>
        <taxon>ecological metagenomes</taxon>
    </lineage>
</organism>
<sequence>MDIKILVVDDEENITSSLKRYFKLMDYKVDSCNSPVEALEMIYKHNYKVVISDISMPEMTGIELLQKIKEYNGMIQVIMITGVVTVENVLGGLKGGANECLLKPLDDLEELKSAVDHSIAKLEKWEGMLKTMVRRK</sequence>
<dbReference type="PANTHER" id="PTHR44591">
    <property type="entry name" value="STRESS RESPONSE REGULATOR PROTEIN 1"/>
    <property type="match status" value="1"/>
</dbReference>
<accession>A0A3B1CDT0</accession>
<reference evidence="3" key="1">
    <citation type="submission" date="2018-06" db="EMBL/GenBank/DDBJ databases">
        <authorList>
            <person name="Zhirakovskaya E."/>
        </authorList>
    </citation>
    <scope>NUCLEOTIDE SEQUENCE</scope>
</reference>
<name>A0A3B1CDT0_9ZZZZ</name>
<dbReference type="AlphaFoldDB" id="A0A3B1CDT0"/>